<dbReference type="Proteomes" id="UP000295135">
    <property type="component" value="Unassembled WGS sequence"/>
</dbReference>
<name>A0A4V2UQE3_9PROT</name>
<dbReference type="EMBL" id="SLZY01000017">
    <property type="protein sequence ID" value="TCS70140.1"/>
    <property type="molecule type" value="Genomic_DNA"/>
</dbReference>
<organism evidence="3 4">
    <name type="scientific">Sulfuritortus calidifontis</name>
    <dbReference type="NCBI Taxonomy" id="1914471"/>
    <lineage>
        <taxon>Bacteria</taxon>
        <taxon>Pseudomonadati</taxon>
        <taxon>Pseudomonadota</taxon>
        <taxon>Betaproteobacteria</taxon>
        <taxon>Nitrosomonadales</taxon>
        <taxon>Thiobacillaceae</taxon>
        <taxon>Sulfuritortus</taxon>
    </lineage>
</organism>
<evidence type="ECO:0000313" key="4">
    <source>
        <dbReference type="Proteomes" id="UP000295135"/>
    </source>
</evidence>
<protein>
    <submittedName>
        <fullName evidence="3">Uncharacterized protein DUF2802</fullName>
    </submittedName>
</protein>
<dbReference type="Pfam" id="PF10975">
    <property type="entry name" value="DUF2802"/>
    <property type="match status" value="1"/>
</dbReference>
<comment type="caution">
    <text evidence="3">The sequence shown here is derived from an EMBL/GenBank/DDBJ whole genome shotgun (WGS) entry which is preliminary data.</text>
</comment>
<proteinExistence type="predicted"/>
<evidence type="ECO:0000256" key="2">
    <source>
        <dbReference type="SAM" id="Phobius"/>
    </source>
</evidence>
<dbReference type="AlphaFoldDB" id="A0A4V2UQE3"/>
<dbReference type="InterPro" id="IPR021244">
    <property type="entry name" value="DUF2802"/>
</dbReference>
<keyword evidence="2" id="KW-0472">Membrane</keyword>
<keyword evidence="2" id="KW-1133">Transmembrane helix</keyword>
<keyword evidence="4" id="KW-1185">Reference proteome</keyword>
<sequence>MTLPELPPISINAEELLLAVVLATLIYLVEWLLFSRNRRSKAQPAVRVEPQAGNEAEVAMLKAQVLALSARLEILERELVEQSARLGEAKPAAPRFGGAREEAALSPYAQATQLARQGATASELTERCGISRGEAELIVALNQPPSITS</sequence>
<accession>A0A4V2UQE3</accession>
<dbReference type="RefSeq" id="WP_126460706.1">
    <property type="nucleotide sequence ID" value="NZ_AP018721.1"/>
</dbReference>
<feature type="coiled-coil region" evidence="1">
    <location>
        <begin position="58"/>
        <end position="85"/>
    </location>
</feature>
<gene>
    <name evidence="3" type="ORF">EDC61_11745</name>
</gene>
<evidence type="ECO:0000256" key="1">
    <source>
        <dbReference type="SAM" id="Coils"/>
    </source>
</evidence>
<evidence type="ECO:0000313" key="3">
    <source>
        <dbReference type="EMBL" id="TCS70140.1"/>
    </source>
</evidence>
<reference evidence="3 4" key="1">
    <citation type="submission" date="2019-03" db="EMBL/GenBank/DDBJ databases">
        <title>Genomic Encyclopedia of Type Strains, Phase IV (KMG-IV): sequencing the most valuable type-strain genomes for metagenomic binning, comparative biology and taxonomic classification.</title>
        <authorList>
            <person name="Goeker M."/>
        </authorList>
    </citation>
    <scope>NUCLEOTIDE SEQUENCE [LARGE SCALE GENOMIC DNA]</scope>
    <source>
        <strain evidence="3 4">DSM 103923</strain>
    </source>
</reference>
<keyword evidence="2" id="KW-0812">Transmembrane</keyword>
<keyword evidence="1" id="KW-0175">Coiled coil</keyword>
<dbReference type="OrthoDB" id="8562683at2"/>
<feature type="transmembrane region" description="Helical" evidence="2">
    <location>
        <begin position="16"/>
        <end position="34"/>
    </location>
</feature>